<dbReference type="Proteomes" id="UP000184047">
    <property type="component" value="Unassembled WGS sequence"/>
</dbReference>
<feature type="domain" description="Glutamine amidotransferase" evidence="10">
    <location>
        <begin position="31"/>
        <end position="227"/>
    </location>
</feature>
<evidence type="ECO:0000256" key="4">
    <source>
        <dbReference type="ARBA" id="ARBA00022598"/>
    </source>
</evidence>
<comment type="similarity">
    <text evidence="2">Belongs to the CTP synthase family.</text>
</comment>
<keyword evidence="5" id="KW-0547">Nucleotide-binding</keyword>
<comment type="catalytic activity">
    <reaction evidence="9">
        <text>UTP + L-glutamine + ATP + H2O = CTP + L-glutamate + ADP + phosphate + 2 H(+)</text>
        <dbReference type="Rhea" id="RHEA:26426"/>
        <dbReference type="ChEBI" id="CHEBI:15377"/>
        <dbReference type="ChEBI" id="CHEBI:15378"/>
        <dbReference type="ChEBI" id="CHEBI:29985"/>
        <dbReference type="ChEBI" id="CHEBI:30616"/>
        <dbReference type="ChEBI" id="CHEBI:37563"/>
        <dbReference type="ChEBI" id="CHEBI:43474"/>
        <dbReference type="ChEBI" id="CHEBI:46398"/>
        <dbReference type="ChEBI" id="CHEBI:58359"/>
        <dbReference type="ChEBI" id="CHEBI:456216"/>
        <dbReference type="EC" id="6.3.4.2"/>
    </reaction>
</comment>
<dbReference type="GO" id="GO:0005524">
    <property type="term" value="F:ATP binding"/>
    <property type="evidence" value="ECO:0007669"/>
    <property type="project" value="UniProtKB-KW"/>
</dbReference>
<accession>A0A1M5X2Y5</accession>
<sequence>MIPKIAILGDFNPNHFTLHALNDTTRSVQKKLNREIQFDWIATDIFDAKTVFEKHKYLGLWIAPGSPYRDMENVLNAVQFTRENNIPTFGNCGGFQHMIIEFARNVCNIENADHEETNPDAKDSLIKKLSCSLRGEQENLKIIDKNSFLYRTINQDTIIGKYNCSYGISEKYVDILKGRGLSLTSISEDGHYRSFEIQSHPFFVGTLFQPALTSTENQPNPMIVEFVKKSLDRI</sequence>
<evidence type="ECO:0000256" key="7">
    <source>
        <dbReference type="ARBA" id="ARBA00022962"/>
    </source>
</evidence>
<evidence type="ECO:0000256" key="2">
    <source>
        <dbReference type="ARBA" id="ARBA00007533"/>
    </source>
</evidence>
<dbReference type="GO" id="GO:0003883">
    <property type="term" value="F:CTP synthase activity"/>
    <property type="evidence" value="ECO:0007669"/>
    <property type="project" value="UniProtKB-EC"/>
</dbReference>
<keyword evidence="6" id="KW-0067">ATP-binding</keyword>
<evidence type="ECO:0000313" key="11">
    <source>
        <dbReference type="EMBL" id="SHH93928.1"/>
    </source>
</evidence>
<dbReference type="EMBL" id="FQWT01000009">
    <property type="protein sequence ID" value="SHH93928.1"/>
    <property type="molecule type" value="Genomic_DNA"/>
</dbReference>
<dbReference type="UniPathway" id="UPA00159">
    <property type="reaction ID" value="UER00277"/>
</dbReference>
<evidence type="ECO:0000256" key="3">
    <source>
        <dbReference type="ARBA" id="ARBA00012291"/>
    </source>
</evidence>
<dbReference type="PANTHER" id="PTHR11550">
    <property type="entry name" value="CTP SYNTHASE"/>
    <property type="match status" value="1"/>
</dbReference>
<dbReference type="GO" id="GO:0044210">
    <property type="term" value="P:'de novo' CTP biosynthetic process"/>
    <property type="evidence" value="ECO:0007669"/>
    <property type="project" value="UniProtKB-UniPathway"/>
</dbReference>
<dbReference type="NCBIfam" id="NF004836">
    <property type="entry name" value="PRK06186.1"/>
    <property type="match status" value="1"/>
</dbReference>
<dbReference type="InterPro" id="IPR029062">
    <property type="entry name" value="Class_I_gatase-like"/>
</dbReference>
<reference evidence="12" key="1">
    <citation type="submission" date="2016-11" db="EMBL/GenBank/DDBJ databases">
        <authorList>
            <person name="Varghese N."/>
            <person name="Submissions S."/>
        </authorList>
    </citation>
    <scope>NUCLEOTIDE SEQUENCE [LARGE SCALE GENOMIC DNA]</scope>
    <source>
        <strain evidence="12">DSM 19055</strain>
    </source>
</reference>
<evidence type="ECO:0000256" key="6">
    <source>
        <dbReference type="ARBA" id="ARBA00022840"/>
    </source>
</evidence>
<dbReference type="eggNOG" id="COG0504">
    <property type="taxonomic scope" value="Bacteria"/>
</dbReference>
<dbReference type="STRING" id="421058.SAMN05421866_4325"/>
<dbReference type="RefSeq" id="WP_073066757.1">
    <property type="nucleotide sequence ID" value="NZ_FQWT01000009.1"/>
</dbReference>
<gene>
    <name evidence="11" type="ORF">SAMN05421866_4325</name>
</gene>
<dbReference type="InterPro" id="IPR004468">
    <property type="entry name" value="CTP_synthase"/>
</dbReference>
<evidence type="ECO:0000256" key="8">
    <source>
        <dbReference type="ARBA" id="ARBA00022975"/>
    </source>
</evidence>
<proteinExistence type="inferred from homology"/>
<evidence type="ECO:0000256" key="9">
    <source>
        <dbReference type="ARBA" id="ARBA00047781"/>
    </source>
</evidence>
<dbReference type="OrthoDB" id="3286005at2"/>
<protein>
    <recommendedName>
        <fullName evidence="3">CTP synthase (glutamine hydrolyzing)</fullName>
        <ecNumber evidence="3">6.3.4.2</ecNumber>
    </recommendedName>
</protein>
<keyword evidence="7 11" id="KW-0315">Glutamine amidotransferase</keyword>
<dbReference type="PROSITE" id="PS51273">
    <property type="entry name" value="GATASE_TYPE_1"/>
    <property type="match status" value="1"/>
</dbReference>
<dbReference type="AlphaFoldDB" id="A0A1M5X2Y5"/>
<evidence type="ECO:0000256" key="5">
    <source>
        <dbReference type="ARBA" id="ARBA00022741"/>
    </source>
</evidence>
<dbReference type="SUPFAM" id="SSF52317">
    <property type="entry name" value="Class I glutamine amidotransferase-like"/>
    <property type="match status" value="1"/>
</dbReference>
<keyword evidence="4" id="KW-0436">Ligase</keyword>
<dbReference type="InterPro" id="IPR017926">
    <property type="entry name" value="GATASE"/>
</dbReference>
<keyword evidence="11" id="KW-0808">Transferase</keyword>
<dbReference type="Gene3D" id="3.40.50.880">
    <property type="match status" value="1"/>
</dbReference>
<evidence type="ECO:0000313" key="12">
    <source>
        <dbReference type="Proteomes" id="UP000184047"/>
    </source>
</evidence>
<dbReference type="Pfam" id="PF00117">
    <property type="entry name" value="GATase"/>
    <property type="match status" value="1"/>
</dbReference>
<organism evidence="11 12">
    <name type="scientific">Chryseobacterium oranimense</name>
    <dbReference type="NCBI Taxonomy" id="421058"/>
    <lineage>
        <taxon>Bacteria</taxon>
        <taxon>Pseudomonadati</taxon>
        <taxon>Bacteroidota</taxon>
        <taxon>Flavobacteriia</taxon>
        <taxon>Flavobacteriales</taxon>
        <taxon>Weeksellaceae</taxon>
        <taxon>Chryseobacterium group</taxon>
        <taxon>Chryseobacterium</taxon>
    </lineage>
</organism>
<evidence type="ECO:0000259" key="10">
    <source>
        <dbReference type="Pfam" id="PF00117"/>
    </source>
</evidence>
<dbReference type="PANTHER" id="PTHR11550:SF0">
    <property type="entry name" value="CTP SYNTHASE-RELATED"/>
    <property type="match status" value="1"/>
</dbReference>
<dbReference type="GO" id="GO:0042802">
    <property type="term" value="F:identical protein binding"/>
    <property type="evidence" value="ECO:0007669"/>
    <property type="project" value="TreeGrafter"/>
</dbReference>
<keyword evidence="8" id="KW-0665">Pyrimidine biosynthesis</keyword>
<evidence type="ECO:0000256" key="1">
    <source>
        <dbReference type="ARBA" id="ARBA00005171"/>
    </source>
</evidence>
<comment type="pathway">
    <text evidence="1">Pyrimidine metabolism; CTP biosynthesis via de novo pathway; CTP from UDP: step 2/2.</text>
</comment>
<dbReference type="EC" id="6.3.4.2" evidence="3"/>
<name>A0A1M5X2Y5_9FLAO</name>
<keyword evidence="12" id="KW-1185">Reference proteome</keyword>
<dbReference type="GO" id="GO:0016740">
    <property type="term" value="F:transferase activity"/>
    <property type="evidence" value="ECO:0007669"/>
    <property type="project" value="UniProtKB-KW"/>
</dbReference>
<dbReference type="GO" id="GO:0005829">
    <property type="term" value="C:cytosol"/>
    <property type="evidence" value="ECO:0007669"/>
    <property type="project" value="TreeGrafter"/>
</dbReference>
<dbReference type="GO" id="GO:0019856">
    <property type="term" value="P:pyrimidine nucleobase biosynthetic process"/>
    <property type="evidence" value="ECO:0007669"/>
    <property type="project" value="TreeGrafter"/>
</dbReference>